<organism evidence="9 10">
    <name type="scientific">Proteiniclasticum aestuarii</name>
    <dbReference type="NCBI Taxonomy" id="2817862"/>
    <lineage>
        <taxon>Bacteria</taxon>
        <taxon>Bacillati</taxon>
        <taxon>Bacillota</taxon>
        <taxon>Clostridia</taxon>
        <taxon>Eubacteriales</taxon>
        <taxon>Clostridiaceae</taxon>
        <taxon>Proteiniclasticum</taxon>
    </lineage>
</organism>
<dbReference type="AlphaFoldDB" id="A0A939KGF0"/>
<keyword evidence="7 8" id="KW-0472">Membrane</keyword>
<evidence type="ECO:0000313" key="10">
    <source>
        <dbReference type="Proteomes" id="UP000664218"/>
    </source>
</evidence>
<dbReference type="InterPro" id="IPR038770">
    <property type="entry name" value="Na+/solute_symporter_sf"/>
</dbReference>
<proteinExistence type="inferred from homology"/>
<evidence type="ECO:0000256" key="6">
    <source>
        <dbReference type="ARBA" id="ARBA00022989"/>
    </source>
</evidence>
<feature type="transmembrane region" description="Helical" evidence="8">
    <location>
        <begin position="32"/>
        <end position="53"/>
    </location>
</feature>
<gene>
    <name evidence="9" type="ORF">J3A84_10455</name>
</gene>
<keyword evidence="4" id="KW-1003">Cell membrane</keyword>
<dbReference type="PANTHER" id="PTHR36838">
    <property type="entry name" value="AUXIN EFFLUX CARRIER FAMILY PROTEIN"/>
    <property type="match status" value="1"/>
</dbReference>
<dbReference type="InterPro" id="IPR004776">
    <property type="entry name" value="Mem_transp_PIN-like"/>
</dbReference>
<feature type="transmembrane region" description="Helical" evidence="8">
    <location>
        <begin position="138"/>
        <end position="159"/>
    </location>
</feature>
<dbReference type="RefSeq" id="WP_207599969.1">
    <property type="nucleotide sequence ID" value="NZ_JAFNJU010000007.1"/>
</dbReference>
<accession>A0A939KGF0</accession>
<comment type="similarity">
    <text evidence="2">Belongs to the auxin efflux carrier (TC 2.A.69) family.</text>
</comment>
<dbReference type="Pfam" id="PF03547">
    <property type="entry name" value="Mem_trans"/>
    <property type="match status" value="1"/>
</dbReference>
<feature type="transmembrane region" description="Helical" evidence="8">
    <location>
        <begin position="191"/>
        <end position="212"/>
    </location>
</feature>
<evidence type="ECO:0000256" key="8">
    <source>
        <dbReference type="SAM" id="Phobius"/>
    </source>
</evidence>
<name>A0A939KGF0_9CLOT</name>
<evidence type="ECO:0000256" key="7">
    <source>
        <dbReference type="ARBA" id="ARBA00023136"/>
    </source>
</evidence>
<feature type="transmembrane region" description="Helical" evidence="8">
    <location>
        <begin position="251"/>
        <end position="274"/>
    </location>
</feature>
<dbReference type="EMBL" id="JAFNJU010000007">
    <property type="protein sequence ID" value="MBO1265452.1"/>
    <property type="molecule type" value="Genomic_DNA"/>
</dbReference>
<dbReference type="PANTHER" id="PTHR36838:SF4">
    <property type="entry name" value="AUXIN EFFLUX CARRIER FAMILY PROTEIN"/>
    <property type="match status" value="1"/>
</dbReference>
<dbReference type="GO" id="GO:0005886">
    <property type="term" value="C:plasma membrane"/>
    <property type="evidence" value="ECO:0007669"/>
    <property type="project" value="UniProtKB-SubCell"/>
</dbReference>
<dbReference type="GO" id="GO:0055085">
    <property type="term" value="P:transmembrane transport"/>
    <property type="evidence" value="ECO:0007669"/>
    <property type="project" value="InterPro"/>
</dbReference>
<keyword evidence="3" id="KW-0813">Transport</keyword>
<evidence type="ECO:0000256" key="1">
    <source>
        <dbReference type="ARBA" id="ARBA00004651"/>
    </source>
</evidence>
<evidence type="ECO:0000256" key="4">
    <source>
        <dbReference type="ARBA" id="ARBA00022475"/>
    </source>
</evidence>
<sequence length="280" mass="30713">MRQANTMVFNLALPIKLFSDVSKTSFAESFDWGFILFVVIGTVVSVFVAAVFARFSVKNPTQKAAFIQGSFRGNFLYVGYSLMENVMGSVGTKAPIAIAFIVPLYNILAVMLFSYYGTEEKSEANLKSVGMKILKNPLIIAIIIGFIFSSLNLSMPMVVERTFSYFSVLVTPLALLTIGASFKFQKIRESFGISLIASMLKLVILPLIAVYFALQLGFQAEELLVIYIIFGVPTAAASYIMTIALKGDHDLASGIIMLTTLLSNVTMTLFIFGFRTLGIL</sequence>
<protein>
    <submittedName>
        <fullName evidence="9">AEC family transporter</fullName>
    </submittedName>
</protein>
<feature type="transmembrane region" description="Helical" evidence="8">
    <location>
        <begin position="224"/>
        <end position="244"/>
    </location>
</feature>
<evidence type="ECO:0000256" key="5">
    <source>
        <dbReference type="ARBA" id="ARBA00022692"/>
    </source>
</evidence>
<evidence type="ECO:0000313" key="9">
    <source>
        <dbReference type="EMBL" id="MBO1265452.1"/>
    </source>
</evidence>
<keyword evidence="5 8" id="KW-0812">Transmembrane</keyword>
<reference evidence="9" key="1">
    <citation type="submission" date="2021-03" db="EMBL/GenBank/DDBJ databases">
        <title>Proteiniclasticum marinus sp. nov., isolated from tidal flat sediment.</title>
        <authorList>
            <person name="Namirimu T."/>
            <person name="Yang J.-A."/>
            <person name="Yang S.-H."/>
            <person name="Kim Y.-J."/>
            <person name="Kwon K.K."/>
        </authorList>
    </citation>
    <scope>NUCLEOTIDE SEQUENCE</scope>
    <source>
        <strain evidence="9">SCR006</strain>
    </source>
</reference>
<evidence type="ECO:0000256" key="3">
    <source>
        <dbReference type="ARBA" id="ARBA00022448"/>
    </source>
</evidence>
<evidence type="ECO:0000256" key="2">
    <source>
        <dbReference type="ARBA" id="ARBA00010145"/>
    </source>
</evidence>
<keyword evidence="10" id="KW-1185">Reference proteome</keyword>
<dbReference type="Proteomes" id="UP000664218">
    <property type="component" value="Unassembled WGS sequence"/>
</dbReference>
<comment type="caution">
    <text evidence="9">The sequence shown here is derived from an EMBL/GenBank/DDBJ whole genome shotgun (WGS) entry which is preliminary data.</text>
</comment>
<dbReference type="Gene3D" id="1.20.1530.20">
    <property type="match status" value="1"/>
</dbReference>
<feature type="transmembrane region" description="Helical" evidence="8">
    <location>
        <begin position="95"/>
        <end position="117"/>
    </location>
</feature>
<keyword evidence="6 8" id="KW-1133">Transmembrane helix</keyword>
<feature type="transmembrane region" description="Helical" evidence="8">
    <location>
        <begin position="165"/>
        <end position="184"/>
    </location>
</feature>
<comment type="subcellular location">
    <subcellularLocation>
        <location evidence="1">Cell membrane</location>
        <topology evidence="1">Multi-pass membrane protein</topology>
    </subcellularLocation>
</comment>